<organism evidence="8 9">
    <name type="scientific">Candidatus Methylospira mobilis</name>
    <dbReference type="NCBI Taxonomy" id="1808979"/>
    <lineage>
        <taxon>Bacteria</taxon>
        <taxon>Pseudomonadati</taxon>
        <taxon>Pseudomonadota</taxon>
        <taxon>Gammaproteobacteria</taxon>
        <taxon>Methylococcales</taxon>
        <taxon>Methylococcaceae</taxon>
        <taxon>Candidatus Methylospira</taxon>
    </lineage>
</organism>
<dbReference type="PANTHER" id="PTHR38459">
    <property type="entry name" value="PROPHAGE BACTOPRENOL-LINKED GLUCOSE TRANSLOCASE HOMOLOG"/>
    <property type="match status" value="1"/>
</dbReference>
<evidence type="ECO:0000313" key="8">
    <source>
        <dbReference type="EMBL" id="QFY44500.1"/>
    </source>
</evidence>
<dbReference type="KEGG" id="mmob:F6R98_19235"/>
<keyword evidence="3 6" id="KW-0812">Transmembrane</keyword>
<evidence type="ECO:0000256" key="5">
    <source>
        <dbReference type="ARBA" id="ARBA00023136"/>
    </source>
</evidence>
<reference evidence="8 9" key="1">
    <citation type="submission" date="2019-09" db="EMBL/GenBank/DDBJ databases">
        <title>Ecophysiology of the spiral-shaped methanotroph Methylospira mobilis as revealed by the complete genome sequence.</title>
        <authorList>
            <person name="Oshkin I.Y."/>
            <person name="Dedysh S.N."/>
            <person name="Miroshnikov K."/>
            <person name="Danilova O.V."/>
            <person name="Hakobyan A."/>
            <person name="Liesack W."/>
        </authorList>
    </citation>
    <scope>NUCLEOTIDE SEQUENCE [LARGE SCALE GENOMIC DNA]</scope>
    <source>
        <strain evidence="8 9">Shm1</strain>
    </source>
</reference>
<dbReference type="PANTHER" id="PTHR38459:SF1">
    <property type="entry name" value="PROPHAGE BACTOPRENOL-LINKED GLUCOSE TRANSLOCASE HOMOLOG"/>
    <property type="match status" value="1"/>
</dbReference>
<evidence type="ECO:0000256" key="3">
    <source>
        <dbReference type="ARBA" id="ARBA00022692"/>
    </source>
</evidence>
<dbReference type="InterPro" id="IPR051401">
    <property type="entry name" value="GtrA_CellWall_Glycosyl"/>
</dbReference>
<comment type="subcellular location">
    <subcellularLocation>
        <location evidence="1">Membrane</location>
        <topology evidence="1">Multi-pass membrane protein</topology>
    </subcellularLocation>
</comment>
<dbReference type="AlphaFoldDB" id="A0A5Q0BL37"/>
<feature type="domain" description="GtrA/DPMS transmembrane" evidence="7">
    <location>
        <begin position="5"/>
        <end position="134"/>
    </location>
</feature>
<dbReference type="Proteomes" id="UP000325755">
    <property type="component" value="Chromosome"/>
</dbReference>
<feature type="transmembrane region" description="Helical" evidence="6">
    <location>
        <begin position="12"/>
        <end position="31"/>
    </location>
</feature>
<dbReference type="InterPro" id="IPR007267">
    <property type="entry name" value="GtrA_DPMS_TM"/>
</dbReference>
<feature type="transmembrane region" description="Helical" evidence="6">
    <location>
        <begin position="105"/>
        <end position="128"/>
    </location>
</feature>
<evidence type="ECO:0000256" key="4">
    <source>
        <dbReference type="ARBA" id="ARBA00022989"/>
    </source>
</evidence>
<dbReference type="GO" id="GO:0005886">
    <property type="term" value="C:plasma membrane"/>
    <property type="evidence" value="ECO:0007669"/>
    <property type="project" value="TreeGrafter"/>
</dbReference>
<dbReference type="OrthoDB" id="9155343at2"/>
<evidence type="ECO:0000313" key="9">
    <source>
        <dbReference type="Proteomes" id="UP000325755"/>
    </source>
</evidence>
<evidence type="ECO:0000256" key="2">
    <source>
        <dbReference type="ARBA" id="ARBA00009399"/>
    </source>
</evidence>
<comment type="similarity">
    <text evidence="2">Belongs to the GtrA family.</text>
</comment>
<name>A0A5Q0BL37_9GAMM</name>
<evidence type="ECO:0000259" key="7">
    <source>
        <dbReference type="Pfam" id="PF04138"/>
    </source>
</evidence>
<dbReference type="InParanoid" id="A0A5Q0BL37"/>
<protein>
    <submittedName>
        <fullName evidence="8">GtrA family protein</fullName>
    </submittedName>
</protein>
<dbReference type="Pfam" id="PF04138">
    <property type="entry name" value="GtrA_DPMS_TM"/>
    <property type="match status" value="1"/>
</dbReference>
<gene>
    <name evidence="8" type="ORF">F6R98_19235</name>
</gene>
<evidence type="ECO:0000256" key="1">
    <source>
        <dbReference type="ARBA" id="ARBA00004141"/>
    </source>
</evidence>
<dbReference type="GO" id="GO:0000271">
    <property type="term" value="P:polysaccharide biosynthetic process"/>
    <property type="evidence" value="ECO:0007669"/>
    <property type="project" value="InterPro"/>
</dbReference>
<dbReference type="EMBL" id="CP044205">
    <property type="protein sequence ID" value="QFY44500.1"/>
    <property type="molecule type" value="Genomic_DNA"/>
</dbReference>
<accession>A0A5Q0BL37</accession>
<feature type="transmembrane region" description="Helical" evidence="6">
    <location>
        <begin position="37"/>
        <end position="59"/>
    </location>
</feature>
<keyword evidence="9" id="KW-1185">Reference proteome</keyword>
<feature type="transmembrane region" description="Helical" evidence="6">
    <location>
        <begin position="71"/>
        <end position="93"/>
    </location>
</feature>
<sequence>MIFLRYLTIQVLGYGIDMGSFLLILSLATIEPNVANIFSKLAAGCFAFAAHRSFTFSVAGSGCPKRQAIKYFGLLAIYAPVSSAILELNLMWLPLSAIQELNLAWLPQPVVIAKFLSDIMCVALSYALSKYFIFSAPTALADDAVSGSNT</sequence>
<evidence type="ECO:0000256" key="6">
    <source>
        <dbReference type="SAM" id="Phobius"/>
    </source>
</evidence>
<proteinExistence type="inferred from homology"/>
<keyword evidence="5 6" id="KW-0472">Membrane</keyword>
<dbReference type="RefSeq" id="WP_153250461.1">
    <property type="nucleotide sequence ID" value="NZ_CP044205.1"/>
</dbReference>
<keyword evidence="4 6" id="KW-1133">Transmembrane helix</keyword>